<evidence type="ECO:0000313" key="3">
    <source>
        <dbReference type="RefSeq" id="XP_033458123.1"/>
    </source>
</evidence>
<dbReference type="Pfam" id="PF06985">
    <property type="entry name" value="HET"/>
    <property type="match status" value="1"/>
</dbReference>
<dbReference type="InterPro" id="IPR010730">
    <property type="entry name" value="HET"/>
</dbReference>
<reference evidence="3" key="2">
    <citation type="submission" date="2020-04" db="EMBL/GenBank/DDBJ databases">
        <authorList>
            <consortium name="NCBI Genome Project"/>
        </authorList>
    </citation>
    <scope>NUCLEOTIDE SEQUENCE</scope>
    <source>
        <strain evidence="3">CBS 342.82</strain>
    </source>
</reference>
<gene>
    <name evidence="3" type="ORF">K489DRAFT_411488</name>
</gene>
<dbReference type="OrthoDB" id="5416609at2759"/>
<reference evidence="3" key="1">
    <citation type="submission" date="2020-01" db="EMBL/GenBank/DDBJ databases">
        <authorList>
            <consortium name="DOE Joint Genome Institute"/>
            <person name="Haridas S."/>
            <person name="Albert R."/>
            <person name="Binder M."/>
            <person name="Bloem J."/>
            <person name="Labutti K."/>
            <person name="Salamov A."/>
            <person name="Andreopoulos B."/>
            <person name="Baker S.E."/>
            <person name="Barry K."/>
            <person name="Bills G."/>
            <person name="Bluhm B.H."/>
            <person name="Cannon C."/>
            <person name="Castanera R."/>
            <person name="Culley D.E."/>
            <person name="Daum C."/>
            <person name="Ezra D."/>
            <person name="Gonzalez J.B."/>
            <person name="Henrissat B."/>
            <person name="Kuo A."/>
            <person name="Liang C."/>
            <person name="Lipzen A."/>
            <person name="Lutzoni F."/>
            <person name="Magnuson J."/>
            <person name="Mondo S."/>
            <person name="Nolan M."/>
            <person name="Ohm R."/>
            <person name="Pangilinan J."/>
            <person name="Park H.-J."/>
            <person name="Ramirez L."/>
            <person name="Alfaro M."/>
            <person name="Sun H."/>
            <person name="Tritt A."/>
            <person name="Yoshinaga Y."/>
            <person name="Zwiers L.-H."/>
            <person name="Turgeon B.G."/>
            <person name="Goodwin S.B."/>
            <person name="Spatafora J.W."/>
            <person name="Crous P.W."/>
            <person name="Grigoriev I.V."/>
        </authorList>
    </citation>
    <scope>NUCLEOTIDE SEQUENCE</scope>
    <source>
        <strain evidence="3">CBS 342.82</strain>
    </source>
</reference>
<protein>
    <submittedName>
        <fullName evidence="3">HET-domain-containing protein</fullName>
    </submittedName>
</protein>
<accession>A0A6J3M2E4</accession>
<dbReference type="Proteomes" id="UP000504637">
    <property type="component" value="Unplaced"/>
</dbReference>
<dbReference type="Pfam" id="PF26639">
    <property type="entry name" value="Het-6_barrel"/>
    <property type="match status" value="1"/>
</dbReference>
<evidence type="ECO:0000259" key="1">
    <source>
        <dbReference type="Pfam" id="PF06985"/>
    </source>
</evidence>
<organism evidence="3">
    <name type="scientific">Dissoconium aciculare CBS 342.82</name>
    <dbReference type="NCBI Taxonomy" id="1314786"/>
    <lineage>
        <taxon>Eukaryota</taxon>
        <taxon>Fungi</taxon>
        <taxon>Dikarya</taxon>
        <taxon>Ascomycota</taxon>
        <taxon>Pezizomycotina</taxon>
        <taxon>Dothideomycetes</taxon>
        <taxon>Dothideomycetidae</taxon>
        <taxon>Mycosphaerellales</taxon>
        <taxon>Dissoconiaceae</taxon>
        <taxon>Dissoconium</taxon>
    </lineage>
</organism>
<name>A0A6J3M2E4_9PEZI</name>
<dbReference type="InterPro" id="IPR052895">
    <property type="entry name" value="HetReg/Transcr_Mod"/>
</dbReference>
<keyword evidence="2" id="KW-1185">Reference proteome</keyword>
<evidence type="ECO:0000313" key="2">
    <source>
        <dbReference type="Proteomes" id="UP000504637"/>
    </source>
</evidence>
<sequence>MSSLDHFDKSRNRGSHRGLFHSNEAFPYETIQASSQIRVIELAPGEYGSPLEATWKIVNMQRPSYYEAVSHHWGPPGSRARISFPEGHLQISSSISAALQQFRQTDVVRCLWIDSICINQADNTEKDAQVRIMRSIYHQADRTLIWLGKERKETAAAFSAIQRLARASQTIQEQYGSLGHFELALKAGLFDVTPAERSALIALLERGWFYRTWVLQEVALSPKAMLHCGGHSCDWDSLANISHTLCATVGTYALGLEQSGLAFIVAVVRPYREWDRSLWRLLQLTLDCEVSDSRDKVFALLGLAHDGHDFLHLVDYDRDPHAIYLDVFQHYFDAGRPGLLNQAGNAAWRRTRSLPSWVADWLVMDYHPNLFERGSQHDAFLLPGTSPRISADGKRLAIRGLVRDQVSYIRSSGRKTFKSAARVYLYLWRKLAVECAFYPDGTPTIDAFAQTLVLGLPPPIAPFTTSDDLLTTLHAWLKTHSLTENHAEWSATDLVLYDYYRAMTEACFNRTFFRTHAGYIGLGSFFLRPGDLIVELHNGTTPFAIRPAADGCYTLVGDTYLHGFMEGPVVTAGRKILDFALV</sequence>
<dbReference type="PANTHER" id="PTHR24148:SF64">
    <property type="entry name" value="HETEROKARYON INCOMPATIBILITY DOMAIN-CONTAINING PROTEIN"/>
    <property type="match status" value="1"/>
</dbReference>
<dbReference type="PANTHER" id="PTHR24148">
    <property type="entry name" value="ANKYRIN REPEAT DOMAIN-CONTAINING PROTEIN 39 HOMOLOG-RELATED"/>
    <property type="match status" value="1"/>
</dbReference>
<proteinExistence type="predicted"/>
<feature type="domain" description="Heterokaryon incompatibility" evidence="1">
    <location>
        <begin position="66"/>
        <end position="217"/>
    </location>
</feature>
<dbReference type="GeneID" id="54365608"/>
<dbReference type="AlphaFoldDB" id="A0A6J3M2E4"/>
<reference evidence="3" key="3">
    <citation type="submission" date="2025-08" db="UniProtKB">
        <authorList>
            <consortium name="RefSeq"/>
        </authorList>
    </citation>
    <scope>IDENTIFICATION</scope>
    <source>
        <strain evidence="3">CBS 342.82</strain>
    </source>
</reference>
<dbReference type="RefSeq" id="XP_033458123.1">
    <property type="nucleotide sequence ID" value="XM_033607809.1"/>
</dbReference>